<gene>
    <name evidence="7" type="primary">LOC106818744</name>
</gene>
<feature type="transmembrane region" description="Helical" evidence="5">
    <location>
        <begin position="35"/>
        <end position="63"/>
    </location>
</feature>
<dbReference type="Gene3D" id="1.10.287.70">
    <property type="match status" value="1"/>
</dbReference>
<evidence type="ECO:0000256" key="5">
    <source>
        <dbReference type="SAM" id="Phobius"/>
    </source>
</evidence>
<dbReference type="PANTHER" id="PTHR11003">
    <property type="entry name" value="POTASSIUM CHANNEL, SUBFAMILY K"/>
    <property type="match status" value="1"/>
</dbReference>
<organism evidence="6 7">
    <name type="scientific">Priapulus caudatus</name>
    <name type="common">Priapulid worm</name>
    <dbReference type="NCBI Taxonomy" id="37621"/>
    <lineage>
        <taxon>Eukaryota</taxon>
        <taxon>Metazoa</taxon>
        <taxon>Ecdysozoa</taxon>
        <taxon>Scalidophora</taxon>
        <taxon>Priapulida</taxon>
        <taxon>Priapulimorpha</taxon>
        <taxon>Priapulimorphida</taxon>
        <taxon>Priapulidae</taxon>
        <taxon>Priapulus</taxon>
    </lineage>
</organism>
<keyword evidence="2 5" id="KW-0812">Transmembrane</keyword>
<dbReference type="PANTHER" id="PTHR11003:SF334">
    <property type="entry name" value="FI03418P"/>
    <property type="match status" value="1"/>
</dbReference>
<sequence>MDNEGVEAARPGTADSDASSYASRRQRCKDYTLKVIAFLFSNVGLVGLVTGYCVMGAFAFMALEEDEERRRKMAVHDIRVGVATKIVQQLRLASAHDDNWEALVEEKLKEFQGKLAVFMTGQGFDVNMEHTQWTFIGAMLFCITVVTTI</sequence>
<protein>
    <submittedName>
        <fullName evidence="7">Uncharacterized protein LOC106818744</fullName>
    </submittedName>
</protein>
<keyword evidence="4 5" id="KW-0472">Membrane</keyword>
<dbReference type="Proteomes" id="UP000695022">
    <property type="component" value="Unplaced"/>
</dbReference>
<proteinExistence type="predicted"/>
<dbReference type="GeneID" id="106818744"/>
<dbReference type="SUPFAM" id="SSF81324">
    <property type="entry name" value="Voltage-gated potassium channels"/>
    <property type="match status" value="1"/>
</dbReference>
<keyword evidence="6" id="KW-1185">Reference proteome</keyword>
<evidence type="ECO:0000256" key="3">
    <source>
        <dbReference type="ARBA" id="ARBA00022989"/>
    </source>
</evidence>
<evidence type="ECO:0000256" key="4">
    <source>
        <dbReference type="ARBA" id="ARBA00023136"/>
    </source>
</evidence>
<evidence type="ECO:0000313" key="6">
    <source>
        <dbReference type="Proteomes" id="UP000695022"/>
    </source>
</evidence>
<evidence type="ECO:0000256" key="1">
    <source>
        <dbReference type="ARBA" id="ARBA00004141"/>
    </source>
</evidence>
<feature type="non-terminal residue" evidence="7">
    <location>
        <position position="149"/>
    </location>
</feature>
<accession>A0ABM1F379</accession>
<comment type="subcellular location">
    <subcellularLocation>
        <location evidence="1">Membrane</location>
        <topology evidence="1">Multi-pass membrane protein</topology>
    </subcellularLocation>
</comment>
<reference evidence="7" key="1">
    <citation type="submission" date="2025-08" db="UniProtKB">
        <authorList>
            <consortium name="RefSeq"/>
        </authorList>
    </citation>
    <scope>IDENTIFICATION</scope>
</reference>
<dbReference type="InterPro" id="IPR003280">
    <property type="entry name" value="2pore_dom_K_chnl"/>
</dbReference>
<evidence type="ECO:0000256" key="2">
    <source>
        <dbReference type="ARBA" id="ARBA00022692"/>
    </source>
</evidence>
<dbReference type="RefSeq" id="XP_014678900.1">
    <property type="nucleotide sequence ID" value="XM_014823414.1"/>
</dbReference>
<evidence type="ECO:0000313" key="7">
    <source>
        <dbReference type="RefSeq" id="XP_014678900.1"/>
    </source>
</evidence>
<name>A0ABM1F379_PRICU</name>
<keyword evidence="3 5" id="KW-1133">Transmembrane helix</keyword>